<name>A0A8E2JT86_9PEZI</name>
<dbReference type="EMBL" id="KV749623">
    <property type="protein sequence ID" value="OCL08669.1"/>
    <property type="molecule type" value="Genomic_DNA"/>
</dbReference>
<feature type="region of interest" description="Disordered" evidence="1">
    <location>
        <begin position="1"/>
        <end position="27"/>
    </location>
</feature>
<accession>A0A8E2JT86</accession>
<dbReference type="AlphaFoldDB" id="A0A8E2JT86"/>
<protein>
    <submittedName>
        <fullName evidence="2">Uncharacterized protein</fullName>
    </submittedName>
</protein>
<keyword evidence="3" id="KW-1185">Reference proteome</keyword>
<gene>
    <name evidence="2" type="ORF">AOQ84DRAFT_221672</name>
</gene>
<proteinExistence type="predicted"/>
<evidence type="ECO:0000313" key="2">
    <source>
        <dbReference type="EMBL" id="OCL08669.1"/>
    </source>
</evidence>
<sequence>MAPVQPVLTKRAERSKGGNPHLARPPPRHLQVLRVTSEPKRLSYPIISRLTLRCYCAGRWLICSRNAYTLAVIKYVMLAFSTKYSAPLVKKLIIPLTTIRETPTGSCNLIIFEAPSTDPDRRVEASSPLIAILIRLVIVLELPLRNTQAQTALYVRQQGLLAPVVARPAETFELVAADA</sequence>
<reference evidence="2 3" key="1">
    <citation type="journal article" date="2016" name="Nat. Commun.">
        <title>Ectomycorrhizal ecology is imprinted in the genome of the dominant symbiotic fungus Cenococcum geophilum.</title>
        <authorList>
            <consortium name="DOE Joint Genome Institute"/>
            <person name="Peter M."/>
            <person name="Kohler A."/>
            <person name="Ohm R.A."/>
            <person name="Kuo A."/>
            <person name="Krutzmann J."/>
            <person name="Morin E."/>
            <person name="Arend M."/>
            <person name="Barry K.W."/>
            <person name="Binder M."/>
            <person name="Choi C."/>
            <person name="Clum A."/>
            <person name="Copeland A."/>
            <person name="Grisel N."/>
            <person name="Haridas S."/>
            <person name="Kipfer T."/>
            <person name="LaButti K."/>
            <person name="Lindquist E."/>
            <person name="Lipzen A."/>
            <person name="Maire R."/>
            <person name="Meier B."/>
            <person name="Mihaltcheva S."/>
            <person name="Molinier V."/>
            <person name="Murat C."/>
            <person name="Poggeler S."/>
            <person name="Quandt C.A."/>
            <person name="Sperisen C."/>
            <person name="Tritt A."/>
            <person name="Tisserant E."/>
            <person name="Crous P.W."/>
            <person name="Henrissat B."/>
            <person name="Nehls U."/>
            <person name="Egli S."/>
            <person name="Spatafora J.W."/>
            <person name="Grigoriev I.V."/>
            <person name="Martin F.M."/>
        </authorList>
    </citation>
    <scope>NUCLEOTIDE SEQUENCE [LARGE SCALE GENOMIC DNA]</scope>
    <source>
        <strain evidence="2 3">CBS 207.34</strain>
    </source>
</reference>
<dbReference type="Proteomes" id="UP000250140">
    <property type="component" value="Unassembled WGS sequence"/>
</dbReference>
<evidence type="ECO:0000313" key="3">
    <source>
        <dbReference type="Proteomes" id="UP000250140"/>
    </source>
</evidence>
<organism evidence="2 3">
    <name type="scientific">Glonium stellatum</name>
    <dbReference type="NCBI Taxonomy" id="574774"/>
    <lineage>
        <taxon>Eukaryota</taxon>
        <taxon>Fungi</taxon>
        <taxon>Dikarya</taxon>
        <taxon>Ascomycota</taxon>
        <taxon>Pezizomycotina</taxon>
        <taxon>Dothideomycetes</taxon>
        <taxon>Pleosporomycetidae</taxon>
        <taxon>Gloniales</taxon>
        <taxon>Gloniaceae</taxon>
        <taxon>Glonium</taxon>
    </lineage>
</organism>
<evidence type="ECO:0000256" key="1">
    <source>
        <dbReference type="SAM" id="MobiDB-lite"/>
    </source>
</evidence>